<dbReference type="AlphaFoldDB" id="A0A9X2HYK0"/>
<comment type="caution">
    <text evidence="2">The sequence shown here is derived from an EMBL/GenBank/DDBJ whole genome shotgun (WGS) entry which is preliminary data.</text>
</comment>
<dbReference type="SUPFAM" id="SSF53850">
    <property type="entry name" value="Periplasmic binding protein-like II"/>
    <property type="match status" value="1"/>
</dbReference>
<organism evidence="2 3">
    <name type="scientific">Gilvimarinus xylanilyticus</name>
    <dbReference type="NCBI Taxonomy" id="2944139"/>
    <lineage>
        <taxon>Bacteria</taxon>
        <taxon>Pseudomonadati</taxon>
        <taxon>Pseudomonadota</taxon>
        <taxon>Gammaproteobacteria</taxon>
        <taxon>Cellvibrionales</taxon>
        <taxon>Cellvibrionaceae</taxon>
        <taxon>Gilvimarinus</taxon>
    </lineage>
</organism>
<feature type="chain" id="PRO_5040863276" evidence="1">
    <location>
        <begin position="18"/>
        <end position="134"/>
    </location>
</feature>
<gene>
    <name evidence="2" type="ORF">M6D89_15930</name>
</gene>
<dbReference type="Proteomes" id="UP001139319">
    <property type="component" value="Unassembled WGS sequence"/>
</dbReference>
<protein>
    <submittedName>
        <fullName evidence="2">Substrate-binding domain-containing protein</fullName>
    </submittedName>
</protein>
<evidence type="ECO:0000313" key="3">
    <source>
        <dbReference type="Proteomes" id="UP001139319"/>
    </source>
</evidence>
<dbReference type="RefSeq" id="WP_253969092.1">
    <property type="nucleotide sequence ID" value="NZ_JAMFTH010000007.1"/>
</dbReference>
<dbReference type="EMBL" id="JAMFTH010000007">
    <property type="protein sequence ID" value="MCP8900798.1"/>
    <property type="molecule type" value="Genomic_DNA"/>
</dbReference>
<reference evidence="2" key="2">
    <citation type="submission" date="2023-01" db="EMBL/GenBank/DDBJ databases">
        <title>Gilvimarinus xylanilyticus HB14 isolated from Caulerpa lentillifera aquaculture base in Hainan, China.</title>
        <authorList>
            <person name="Zhang Y.-J."/>
        </authorList>
    </citation>
    <scope>NUCLEOTIDE SEQUENCE</scope>
    <source>
        <strain evidence="2">HB14</strain>
    </source>
</reference>
<reference evidence="2" key="1">
    <citation type="submission" date="2022-05" db="EMBL/GenBank/DDBJ databases">
        <authorList>
            <person name="Sun H.-N."/>
        </authorList>
    </citation>
    <scope>NUCLEOTIDE SEQUENCE</scope>
    <source>
        <strain evidence="2">HB14</strain>
    </source>
</reference>
<evidence type="ECO:0000256" key="1">
    <source>
        <dbReference type="SAM" id="SignalP"/>
    </source>
</evidence>
<evidence type="ECO:0000313" key="2">
    <source>
        <dbReference type="EMBL" id="MCP8900798.1"/>
    </source>
</evidence>
<name>A0A9X2HYK0_9GAMM</name>
<proteinExistence type="predicted"/>
<keyword evidence="1" id="KW-0732">Signal</keyword>
<accession>A0A9X2HYK0</accession>
<sequence>MRKLLLALSFLAPFTCADVVVITNPSGPDAMDANQVRDLFIGRSKSLPNGQAADPIDLESGQALREEFHTKVTGRSQAQLNAFWSKQVFTGKGQPPRTLSSTGAVKSAVASTPGAIGYIDSSEVDDSVKVVLTP</sequence>
<feature type="signal peptide" evidence="1">
    <location>
        <begin position="1"/>
        <end position="17"/>
    </location>
</feature>
<dbReference type="Gene3D" id="3.40.190.10">
    <property type="entry name" value="Periplasmic binding protein-like II"/>
    <property type="match status" value="1"/>
</dbReference>
<keyword evidence="3" id="KW-1185">Reference proteome</keyword>